<gene>
    <name evidence="2" type="ORF">SAMN05216429_1108</name>
</gene>
<feature type="region of interest" description="Disordered" evidence="1">
    <location>
        <begin position="336"/>
        <end position="355"/>
    </location>
</feature>
<feature type="compositionally biased region" description="Basic and acidic residues" evidence="1">
    <location>
        <begin position="342"/>
        <end position="355"/>
    </location>
</feature>
<protein>
    <submittedName>
        <fullName evidence="2">Uncharacterized protein</fullName>
    </submittedName>
</protein>
<evidence type="ECO:0000313" key="2">
    <source>
        <dbReference type="EMBL" id="SFK08016.1"/>
    </source>
</evidence>
<dbReference type="OrthoDB" id="7059367at2"/>
<dbReference type="AlphaFoldDB" id="A0A1I3WNI3"/>
<dbReference type="EMBL" id="FOSC01000010">
    <property type="protein sequence ID" value="SFK08016.1"/>
    <property type="molecule type" value="Genomic_DNA"/>
</dbReference>
<dbReference type="RefSeq" id="WP_091705679.1">
    <property type="nucleotide sequence ID" value="NZ_BMYN01000006.1"/>
</dbReference>
<reference evidence="2 3" key="1">
    <citation type="submission" date="2016-10" db="EMBL/GenBank/DDBJ databases">
        <authorList>
            <person name="de Groot N.N."/>
        </authorList>
    </citation>
    <scope>NUCLEOTIDE SEQUENCE [LARGE SCALE GENOMIC DNA]</scope>
    <source>
        <strain evidence="2 3">IBRC-M 10445</strain>
    </source>
</reference>
<keyword evidence="3" id="KW-1185">Reference proteome</keyword>
<proteinExistence type="predicted"/>
<evidence type="ECO:0000256" key="1">
    <source>
        <dbReference type="SAM" id="MobiDB-lite"/>
    </source>
</evidence>
<sequence length="355" mass="40820">MTLAITNDIRAAANRALMAGSADYFSWSPDAQERFRATAGMEVRHRIEQILLKEILGIDCSVQDAADVWRNLSLEQLNQVNPADLLTQGIGEDFVFLNESLSEGVSLLDFETLYDYDHDDFLFQEKWRHRELKNYISPGYFPLHHPRWIRLVMNNELVYGNLYSLAGYVVDRVSESGDDKLDELIPSTYVQGPNHGKPEKGGMLWDYRLDAGGQEAQLEEVRRRWWQYQQDVELALHRELAAEPPQAYISRDKSLVPGEINVNFVMQNEKAMHRVRWRSFLGDMQVIEGSLKNIESLVACETEKAHSFMEHQYRDVMDNFIPPDIKPGKKRKLVMSPGALDDLQRLSSDDAGDKE</sequence>
<dbReference type="Proteomes" id="UP000199445">
    <property type="component" value="Unassembled WGS sequence"/>
</dbReference>
<name>A0A1I3WNI3_9GAMM</name>
<accession>A0A1I3WNI3</accession>
<organism evidence="2 3">
    <name type="scientific">Marinobacter persicus</name>
    <dbReference type="NCBI Taxonomy" id="930118"/>
    <lineage>
        <taxon>Bacteria</taxon>
        <taxon>Pseudomonadati</taxon>
        <taxon>Pseudomonadota</taxon>
        <taxon>Gammaproteobacteria</taxon>
        <taxon>Pseudomonadales</taxon>
        <taxon>Marinobacteraceae</taxon>
        <taxon>Marinobacter</taxon>
    </lineage>
</organism>
<evidence type="ECO:0000313" key="3">
    <source>
        <dbReference type="Proteomes" id="UP000199445"/>
    </source>
</evidence>